<reference evidence="1 2" key="1">
    <citation type="journal article" date="2014" name="Agronomy (Basel)">
        <title>A Draft Genome Sequence for Ensete ventricosum, the Drought-Tolerant Tree Against Hunger.</title>
        <authorList>
            <person name="Harrison J."/>
            <person name="Moore K.A."/>
            <person name="Paszkiewicz K."/>
            <person name="Jones T."/>
            <person name="Grant M."/>
            <person name="Ambacheew D."/>
            <person name="Muzemil S."/>
            <person name="Studholme D.J."/>
        </authorList>
    </citation>
    <scope>NUCLEOTIDE SEQUENCE [LARGE SCALE GENOMIC DNA]</scope>
</reference>
<comment type="caution">
    <text evidence="1">The sequence shown here is derived from an EMBL/GenBank/DDBJ whole genome shotgun (WGS) entry which is preliminary data.</text>
</comment>
<organism evidence="1 2">
    <name type="scientific">Ensete ventricosum</name>
    <name type="common">Abyssinian banana</name>
    <name type="synonym">Musa ensete</name>
    <dbReference type="NCBI Taxonomy" id="4639"/>
    <lineage>
        <taxon>Eukaryota</taxon>
        <taxon>Viridiplantae</taxon>
        <taxon>Streptophyta</taxon>
        <taxon>Embryophyta</taxon>
        <taxon>Tracheophyta</taxon>
        <taxon>Spermatophyta</taxon>
        <taxon>Magnoliopsida</taxon>
        <taxon>Liliopsida</taxon>
        <taxon>Zingiberales</taxon>
        <taxon>Musaceae</taxon>
        <taxon>Ensete</taxon>
    </lineage>
</organism>
<evidence type="ECO:0000313" key="1">
    <source>
        <dbReference type="EMBL" id="RRT42733.1"/>
    </source>
</evidence>
<evidence type="ECO:0000313" key="2">
    <source>
        <dbReference type="Proteomes" id="UP000287651"/>
    </source>
</evidence>
<gene>
    <name evidence="1" type="ORF">B296_00056899</name>
</gene>
<dbReference type="EMBL" id="AMZH03017617">
    <property type="protein sequence ID" value="RRT42733.1"/>
    <property type="molecule type" value="Genomic_DNA"/>
</dbReference>
<dbReference type="AlphaFoldDB" id="A0A426XTC2"/>
<dbReference type="Proteomes" id="UP000287651">
    <property type="component" value="Unassembled WGS sequence"/>
</dbReference>
<name>A0A426XTC2_ENSVE</name>
<accession>A0A426XTC2</accession>
<sequence>MLTWDSFLPSAIMRIYFERRRCPLYPTAAELLLFRLPLLSLVPFGRRRRPPAAASAGMTMEEIREALVQREETLPLLLEDPEANSKPRRIALFVEPSPFASVPHPFPSFAC</sequence>
<protein>
    <submittedName>
        <fullName evidence="1">Uncharacterized protein</fullName>
    </submittedName>
</protein>
<proteinExistence type="predicted"/>